<proteinExistence type="predicted"/>
<reference evidence="3 4" key="1">
    <citation type="submission" date="2024-09" db="EMBL/GenBank/DDBJ databases">
        <title>Rethinking Asexuality: The Enigmatic Case of Functional Sexual Genes in Lepraria (Stereocaulaceae).</title>
        <authorList>
            <person name="Doellman M."/>
            <person name="Sun Y."/>
            <person name="Barcenas-Pena A."/>
            <person name="Lumbsch H.T."/>
            <person name="Grewe F."/>
        </authorList>
    </citation>
    <scope>NUCLEOTIDE SEQUENCE [LARGE SCALE GENOMIC DNA]</scope>
    <source>
        <strain evidence="3 4">Mercado 3170</strain>
    </source>
</reference>
<dbReference type="Proteomes" id="UP001590950">
    <property type="component" value="Unassembled WGS sequence"/>
</dbReference>
<sequence length="216" mass="22450">MGSSTSKAVRTAAGGAARRQYPKRVPPQSTSTSTSNASSAPPPPAGRGDAPGPSVHPRAQASSVKDESVSLDASDPDFAASLRSLGPVQPSSTLSNSSAFNPSGSSKSSPNQAHPQMFPDASQNPALILLRARERLQQEAEAEFAKSGRGKGERRFLDISTIRQVLVMRDDKAMGEEQIERNLGLAKGVVRGLGAKGVVGDVRVGKVTAEDSGLYG</sequence>
<dbReference type="InterPro" id="IPR054448">
    <property type="entry name" value="HTH_put_ascomycetes"/>
</dbReference>
<organism evidence="3 4">
    <name type="scientific">Stereocaulon virgatum</name>
    <dbReference type="NCBI Taxonomy" id="373712"/>
    <lineage>
        <taxon>Eukaryota</taxon>
        <taxon>Fungi</taxon>
        <taxon>Dikarya</taxon>
        <taxon>Ascomycota</taxon>
        <taxon>Pezizomycotina</taxon>
        <taxon>Lecanoromycetes</taxon>
        <taxon>OSLEUM clade</taxon>
        <taxon>Lecanoromycetidae</taxon>
        <taxon>Lecanorales</taxon>
        <taxon>Lecanorineae</taxon>
        <taxon>Stereocaulaceae</taxon>
        <taxon>Stereocaulon</taxon>
    </lineage>
</organism>
<feature type="domain" description="Helix-turn-helix" evidence="2">
    <location>
        <begin position="156"/>
        <end position="200"/>
    </location>
</feature>
<dbReference type="Pfam" id="PF22943">
    <property type="entry name" value="HTH_68"/>
    <property type="match status" value="1"/>
</dbReference>
<name>A0ABR4AA52_9LECA</name>
<evidence type="ECO:0000256" key="1">
    <source>
        <dbReference type="SAM" id="MobiDB-lite"/>
    </source>
</evidence>
<dbReference type="EMBL" id="JBEFKJ010000022">
    <property type="protein sequence ID" value="KAL2040238.1"/>
    <property type="molecule type" value="Genomic_DNA"/>
</dbReference>
<keyword evidence="4" id="KW-1185">Reference proteome</keyword>
<evidence type="ECO:0000313" key="4">
    <source>
        <dbReference type="Proteomes" id="UP001590950"/>
    </source>
</evidence>
<accession>A0ABR4AA52</accession>
<feature type="region of interest" description="Disordered" evidence="1">
    <location>
        <begin position="1"/>
        <end position="125"/>
    </location>
</feature>
<evidence type="ECO:0000259" key="2">
    <source>
        <dbReference type="Pfam" id="PF22943"/>
    </source>
</evidence>
<feature type="compositionally biased region" description="Low complexity" evidence="1">
    <location>
        <begin position="95"/>
        <end position="111"/>
    </location>
</feature>
<evidence type="ECO:0000313" key="3">
    <source>
        <dbReference type="EMBL" id="KAL2040238.1"/>
    </source>
</evidence>
<gene>
    <name evidence="3" type="ORF">N7G274_007141</name>
</gene>
<protein>
    <recommendedName>
        <fullName evidence="2">Helix-turn-helix domain-containing protein</fullName>
    </recommendedName>
</protein>
<feature type="compositionally biased region" description="Low complexity" evidence="1">
    <location>
        <begin position="26"/>
        <end position="39"/>
    </location>
</feature>
<comment type="caution">
    <text evidence="3">The sequence shown here is derived from an EMBL/GenBank/DDBJ whole genome shotgun (WGS) entry which is preliminary data.</text>
</comment>